<accession>A0A3S0R556</accession>
<comment type="caution">
    <text evidence="2">The sequence shown here is derived from an EMBL/GenBank/DDBJ whole genome shotgun (WGS) entry which is preliminary data.</text>
</comment>
<evidence type="ECO:0000313" key="3">
    <source>
        <dbReference type="Proteomes" id="UP000287910"/>
    </source>
</evidence>
<gene>
    <name evidence="2" type="ORF">EK386_14910</name>
</gene>
<dbReference type="AlphaFoldDB" id="A0A3S0R556"/>
<proteinExistence type="predicted"/>
<sequence>MVELALVLPILILLLCGIIDFGRVFHVYLTIDHAGREAARTASLGKFSDVVTIAVDKSGSLISASDVTVSYSDPNKVSGSLATVKIDYQITFLTPIIQPFFPTGLTLSDTTKMRIE</sequence>
<evidence type="ECO:0000259" key="1">
    <source>
        <dbReference type="Pfam" id="PF07811"/>
    </source>
</evidence>
<dbReference type="Proteomes" id="UP000287910">
    <property type="component" value="Unassembled WGS sequence"/>
</dbReference>
<protein>
    <submittedName>
        <fullName evidence="2">Pilus assembly protein</fullName>
    </submittedName>
</protein>
<dbReference type="Pfam" id="PF07811">
    <property type="entry name" value="TadE"/>
    <property type="match status" value="1"/>
</dbReference>
<name>A0A3S0R556_9BACI</name>
<feature type="domain" description="TadE-like" evidence="1">
    <location>
        <begin position="1"/>
        <end position="40"/>
    </location>
</feature>
<keyword evidence="3" id="KW-1185">Reference proteome</keyword>
<dbReference type="EMBL" id="RYYR01000024">
    <property type="protein sequence ID" value="RUL49616.1"/>
    <property type="molecule type" value="Genomic_DNA"/>
</dbReference>
<reference evidence="2 3" key="1">
    <citation type="submission" date="2018-12" db="EMBL/GenBank/DDBJ databases">
        <title>Lysinibacillus antri sp. nov., isolated from a cave soil.</title>
        <authorList>
            <person name="Narsing Rao M.P."/>
            <person name="Zhang H."/>
            <person name="Dong Z.-Y."/>
            <person name="Niu X.-K."/>
            <person name="Zhang K."/>
            <person name="Fang B.-Z."/>
            <person name="Kang Y.-Q."/>
            <person name="Xiao M."/>
            <person name="Li W.-J."/>
        </authorList>
    </citation>
    <scope>NUCLEOTIDE SEQUENCE [LARGE SCALE GENOMIC DNA]</scope>
    <source>
        <strain evidence="2 3">SYSU K30002</strain>
    </source>
</reference>
<organism evidence="2 3">
    <name type="scientific">Lysinibacillus antri</name>
    <dbReference type="NCBI Taxonomy" id="2498145"/>
    <lineage>
        <taxon>Bacteria</taxon>
        <taxon>Bacillati</taxon>
        <taxon>Bacillota</taxon>
        <taxon>Bacilli</taxon>
        <taxon>Bacillales</taxon>
        <taxon>Bacillaceae</taxon>
        <taxon>Lysinibacillus</taxon>
    </lineage>
</organism>
<evidence type="ECO:0000313" key="2">
    <source>
        <dbReference type="EMBL" id="RUL49616.1"/>
    </source>
</evidence>
<dbReference type="InterPro" id="IPR012495">
    <property type="entry name" value="TadE-like_dom"/>
</dbReference>